<dbReference type="InterPro" id="IPR057727">
    <property type="entry name" value="WCX_dom"/>
</dbReference>
<dbReference type="PIRSF" id="PIRSF016838">
    <property type="entry name" value="PafC"/>
    <property type="match status" value="1"/>
</dbReference>
<sequence>MNNLSRLFYIMHYLSVHNKVKATMLAEQLEVSTRTIYRDIDTLSALGFPVYAQNGRDGGIRLLDTHHLSATFVDDKEQDQIMFALQNLGATNLQSVDTLVTKLSSLFRKQVDQWIDIDFSTWGREDETAVIQSISEAKKLKKCLIFSYTDSKGRQTSRKVMPNKLLFKQNAWYLAAYCCVKKTTRLFKLRRMVEVIISETDIDEACLIKDYQPEFAKICVEFKISNDLFYRVQEDLVDIEIEQKEQYTKVKTWQPEGTWLISYLLSFGSAIEVLAPNKLKEQIKEEIIKTNQIYFDPV</sequence>
<keyword evidence="6" id="KW-1185">Reference proteome</keyword>
<evidence type="ECO:0000313" key="6">
    <source>
        <dbReference type="Proteomes" id="UP000195139"/>
    </source>
</evidence>
<reference evidence="4 6" key="2">
    <citation type="submission" date="2018-07" db="EMBL/GenBank/DDBJ databases">
        <title>The Genome Sequence of Enterococcus sp. DIV0659b.</title>
        <authorList>
            <consortium name="The Broad Institute Genomics Platform"/>
            <consortium name="The Broad Institute Genomic Center for Infectious Diseases"/>
            <person name="Earl A."/>
            <person name="Manson A."/>
            <person name="Schwartman J."/>
            <person name="Gilmore M."/>
            <person name="Abouelleil A."/>
            <person name="Cao P."/>
            <person name="Chapman S."/>
            <person name="Cusick C."/>
            <person name="Shea T."/>
            <person name="Young S."/>
            <person name="Neafsey D."/>
            <person name="Nusbaum C."/>
            <person name="Birren B."/>
        </authorList>
    </citation>
    <scope>NUCLEOTIDE SEQUENCE [LARGE SCALE GENOMIC DNA]</scope>
    <source>
        <strain evidence="4 6">4G2_DIV0659</strain>
    </source>
</reference>
<dbReference type="InterPro" id="IPR028349">
    <property type="entry name" value="PafC-like"/>
</dbReference>
<dbReference type="SUPFAM" id="SSF46785">
    <property type="entry name" value="Winged helix' DNA-binding domain"/>
    <property type="match status" value="1"/>
</dbReference>
<dbReference type="InterPro" id="IPR013196">
    <property type="entry name" value="HTH_11"/>
</dbReference>
<dbReference type="InterPro" id="IPR051534">
    <property type="entry name" value="CBASS_pafABC_assoc_protein"/>
</dbReference>
<dbReference type="Proteomes" id="UP000195139">
    <property type="component" value="Unassembled WGS sequence"/>
</dbReference>
<comment type="caution">
    <text evidence="5">The sequence shown here is derived from an EMBL/GenBank/DDBJ whole genome shotgun (WGS) entry which is preliminary data.</text>
</comment>
<dbReference type="Pfam" id="PF08279">
    <property type="entry name" value="HTH_11"/>
    <property type="match status" value="1"/>
</dbReference>
<dbReference type="InterPro" id="IPR036388">
    <property type="entry name" value="WH-like_DNA-bd_sf"/>
</dbReference>
<dbReference type="RefSeq" id="WP_086331760.1">
    <property type="nucleotide sequence ID" value="NZ_NGLE02000001.1"/>
</dbReference>
<organism evidence="5">
    <name type="scientific">Candidatus Enterococcus mansonii</name>
    <dbReference type="NCBI Taxonomy" id="1834181"/>
    <lineage>
        <taxon>Bacteria</taxon>
        <taxon>Bacillati</taxon>
        <taxon>Bacillota</taxon>
        <taxon>Bacilli</taxon>
        <taxon>Lactobacillales</taxon>
        <taxon>Enterococcaceae</taxon>
        <taxon>Enterococcus</taxon>
    </lineage>
</organism>
<evidence type="ECO:0000313" key="5">
    <source>
        <dbReference type="EMBL" id="OTO05735.1"/>
    </source>
</evidence>
<dbReference type="EMBL" id="NGLE01000004">
    <property type="protein sequence ID" value="OTO05735.1"/>
    <property type="molecule type" value="Genomic_DNA"/>
</dbReference>
<dbReference type="Pfam" id="PF25583">
    <property type="entry name" value="WCX"/>
    <property type="match status" value="1"/>
</dbReference>
<dbReference type="STRING" id="1834181.A5880_002910"/>
<name>A0A242C653_9ENTE</name>
<gene>
    <name evidence="4" type="ORF">A5880_000633</name>
    <name evidence="5" type="ORF">A5880_002910</name>
</gene>
<dbReference type="PANTHER" id="PTHR34580:SF1">
    <property type="entry name" value="PROTEIN PAFC"/>
    <property type="match status" value="1"/>
</dbReference>
<dbReference type="PROSITE" id="PS51000">
    <property type="entry name" value="HTH_DEOR_2"/>
    <property type="match status" value="1"/>
</dbReference>
<dbReference type="Pfam" id="PF13280">
    <property type="entry name" value="WYL"/>
    <property type="match status" value="1"/>
</dbReference>
<dbReference type="InterPro" id="IPR001034">
    <property type="entry name" value="DeoR_HTH"/>
</dbReference>
<keyword evidence="2" id="KW-0804">Transcription</keyword>
<dbReference type="GO" id="GO:0003700">
    <property type="term" value="F:DNA-binding transcription factor activity"/>
    <property type="evidence" value="ECO:0007669"/>
    <property type="project" value="InterPro"/>
</dbReference>
<dbReference type="Gene3D" id="1.10.10.10">
    <property type="entry name" value="Winged helix-like DNA-binding domain superfamily/Winged helix DNA-binding domain"/>
    <property type="match status" value="1"/>
</dbReference>
<accession>A0A242C653</accession>
<dbReference type="InterPro" id="IPR026881">
    <property type="entry name" value="WYL_dom"/>
</dbReference>
<keyword evidence="1" id="KW-0805">Transcription regulation</keyword>
<protein>
    <recommendedName>
        <fullName evidence="3">HTH deoR-type domain-containing protein</fullName>
    </recommendedName>
</protein>
<evidence type="ECO:0000259" key="3">
    <source>
        <dbReference type="PROSITE" id="PS51000"/>
    </source>
</evidence>
<feature type="domain" description="HTH deoR-type" evidence="3">
    <location>
        <begin position="3"/>
        <end position="58"/>
    </location>
</feature>
<dbReference type="EMBL" id="NGLE02000001">
    <property type="protein sequence ID" value="MEI5993092.1"/>
    <property type="molecule type" value="Genomic_DNA"/>
</dbReference>
<dbReference type="InterPro" id="IPR036390">
    <property type="entry name" value="WH_DNA-bd_sf"/>
</dbReference>
<dbReference type="PROSITE" id="PS52050">
    <property type="entry name" value="WYL"/>
    <property type="match status" value="1"/>
</dbReference>
<evidence type="ECO:0000313" key="4">
    <source>
        <dbReference type="EMBL" id="MEI5993092.1"/>
    </source>
</evidence>
<dbReference type="AlphaFoldDB" id="A0A242C653"/>
<evidence type="ECO:0000256" key="1">
    <source>
        <dbReference type="ARBA" id="ARBA00023015"/>
    </source>
</evidence>
<evidence type="ECO:0000256" key="2">
    <source>
        <dbReference type="ARBA" id="ARBA00023163"/>
    </source>
</evidence>
<reference evidence="5" key="1">
    <citation type="submission" date="2017-05" db="EMBL/GenBank/DDBJ databases">
        <title>The Genome Sequence of Enterococcus sp. 4G2_DIV0659.</title>
        <authorList>
            <consortium name="The Broad Institute Genomics Platform"/>
            <consortium name="The Broad Institute Genomic Center for Infectious Diseases"/>
            <person name="Earl A."/>
            <person name="Manson A."/>
            <person name="Schwartman J."/>
            <person name="Gilmore M."/>
            <person name="Abouelleil A."/>
            <person name="Cao P."/>
            <person name="Chapman S."/>
            <person name="Cusick C."/>
            <person name="Shea T."/>
            <person name="Young S."/>
            <person name="Neafsey D."/>
            <person name="Nusbaum C."/>
            <person name="Birren B."/>
        </authorList>
    </citation>
    <scope>NUCLEOTIDE SEQUENCE [LARGE SCALE GENOMIC DNA]</scope>
    <source>
        <strain evidence="5">4G2_DIV0659</strain>
    </source>
</reference>
<dbReference type="OrthoDB" id="9815009at2"/>
<dbReference type="PANTHER" id="PTHR34580">
    <property type="match status" value="1"/>
</dbReference>
<proteinExistence type="predicted"/>